<evidence type="ECO:0000313" key="2">
    <source>
        <dbReference type="Proteomes" id="UP000664203"/>
    </source>
</evidence>
<comment type="caution">
    <text evidence="1">The sequence shown here is derived from an EMBL/GenBank/DDBJ whole genome shotgun (WGS) entry which is preliminary data.</text>
</comment>
<evidence type="ECO:0000313" key="1">
    <source>
        <dbReference type="EMBL" id="CAF9934774.1"/>
    </source>
</evidence>
<keyword evidence="2" id="KW-1185">Reference proteome</keyword>
<name>A0A8H3G1B3_9LECA</name>
<dbReference type="EMBL" id="CAJPDR010000388">
    <property type="protein sequence ID" value="CAF9934774.1"/>
    <property type="molecule type" value="Genomic_DNA"/>
</dbReference>
<dbReference type="Proteomes" id="UP000664203">
    <property type="component" value="Unassembled WGS sequence"/>
</dbReference>
<reference evidence="1" key="1">
    <citation type="submission" date="2021-03" db="EMBL/GenBank/DDBJ databases">
        <authorList>
            <person name="Tagirdzhanova G."/>
        </authorList>
    </citation>
    <scope>NUCLEOTIDE SEQUENCE</scope>
</reference>
<protein>
    <submittedName>
        <fullName evidence="1">Uncharacterized protein</fullName>
    </submittedName>
</protein>
<dbReference type="AlphaFoldDB" id="A0A8H3G1B3"/>
<sequence length="168" mass="18718">MLIDLNPTIKANTSNRIELRCFTPETSPHVGETNQNDCRDTLRILARTRGFTNPYQFSRDPRRGVRLPLVWKSRECVIFVNCENDHDAYTFRFADVLVVAKRLVDICVGTHESERWGLLRWGGLDGLGDSQTFYVSVGYPLTLGSAAGSVIPVELVNGTLLDSTTGVS</sequence>
<proteinExistence type="predicted"/>
<dbReference type="OrthoDB" id="5401426at2759"/>
<accession>A0A8H3G1B3</accession>
<gene>
    <name evidence="1" type="ORF">ALECFALPRED_006083</name>
</gene>
<organism evidence="1 2">
    <name type="scientific">Alectoria fallacina</name>
    <dbReference type="NCBI Taxonomy" id="1903189"/>
    <lineage>
        <taxon>Eukaryota</taxon>
        <taxon>Fungi</taxon>
        <taxon>Dikarya</taxon>
        <taxon>Ascomycota</taxon>
        <taxon>Pezizomycotina</taxon>
        <taxon>Lecanoromycetes</taxon>
        <taxon>OSLEUM clade</taxon>
        <taxon>Lecanoromycetidae</taxon>
        <taxon>Lecanorales</taxon>
        <taxon>Lecanorineae</taxon>
        <taxon>Parmeliaceae</taxon>
        <taxon>Alectoria</taxon>
    </lineage>
</organism>